<dbReference type="STRING" id="883161.HMPREF9306_01668"/>
<dbReference type="InterPro" id="IPR023214">
    <property type="entry name" value="HAD_sf"/>
</dbReference>
<dbReference type="GO" id="GO:0005737">
    <property type="term" value="C:cytoplasm"/>
    <property type="evidence" value="ECO:0007669"/>
    <property type="project" value="UniProtKB-SubCell"/>
</dbReference>
<dbReference type="UniPathway" id="UPA00126">
    <property type="reaction ID" value="UER00424"/>
</dbReference>
<sequence length="267" mass="29566">MMTSLLPDQLDVEKLKIVGFDLDDTLAASKSPLSEKMGRTLADLLECVPVQIISGGRFEQFDAQVLANLPKDAELENLHLMPTCGTRYLRFVDGQWKEIYFHALSQQEKDAAIGALEEEAKRLNLWEPDGVVNGDRIEDRGSQITFSALGQRASVADKQAWDSSGEKRESLRDAVAKRIPELEVRAGGSTSIDITRKGIDKAYGMRALSEQTGIELSEMLFIGDRLVPGGNDYPVYEIGVPCHQVSGPEETLTYLGQLIELLRKKRG</sequence>
<proteinExistence type="inferred from homology"/>
<keyword evidence="14" id="KW-1185">Reference proteome</keyword>
<dbReference type="GO" id="GO:0016791">
    <property type="term" value="F:phosphatase activity"/>
    <property type="evidence" value="ECO:0007669"/>
    <property type="project" value="UniProtKB-ARBA"/>
</dbReference>
<feature type="active site" description="Proton donor/acceptor" evidence="10">
    <location>
        <position position="21"/>
    </location>
</feature>
<evidence type="ECO:0000256" key="11">
    <source>
        <dbReference type="PIRSR" id="PIRSR605002-2"/>
    </source>
</evidence>
<dbReference type="InterPro" id="IPR006379">
    <property type="entry name" value="HAD-SF_hydro_IIB"/>
</dbReference>
<protein>
    <recommendedName>
        <fullName evidence="5">phosphomannomutase</fullName>
        <ecNumber evidence="5">5.4.2.8</ecNumber>
    </recommendedName>
</protein>
<evidence type="ECO:0000256" key="10">
    <source>
        <dbReference type="PIRSR" id="PIRSR605002-1"/>
    </source>
</evidence>
<evidence type="ECO:0000313" key="13">
    <source>
        <dbReference type="EMBL" id="EPD32104.1"/>
    </source>
</evidence>
<evidence type="ECO:0000256" key="4">
    <source>
        <dbReference type="ARBA" id="ARBA00011738"/>
    </source>
</evidence>
<dbReference type="Gene3D" id="3.40.50.1000">
    <property type="entry name" value="HAD superfamily/HAD-like"/>
    <property type="match status" value="1"/>
</dbReference>
<keyword evidence="9" id="KW-0413">Isomerase</keyword>
<reference evidence="13 14" key="1">
    <citation type="submission" date="2013-04" db="EMBL/GenBank/DDBJ databases">
        <title>The Genome Sequence of Propionimicrobium lymphophilum ACS-093-V-SCH5.</title>
        <authorList>
            <consortium name="The Broad Institute Genomics Platform"/>
            <person name="Earl A."/>
            <person name="Ward D."/>
            <person name="Feldgarden M."/>
            <person name="Gevers D."/>
            <person name="Saerens B."/>
            <person name="Vaneechoutte M."/>
            <person name="Walker B."/>
            <person name="Young S."/>
            <person name="Zeng Q."/>
            <person name="Gargeya S."/>
            <person name="Fitzgerald M."/>
            <person name="Haas B."/>
            <person name="Abouelleil A."/>
            <person name="Allen A.W."/>
            <person name="Alvarado L."/>
            <person name="Arachchi H.M."/>
            <person name="Berlin A.M."/>
            <person name="Chapman S.B."/>
            <person name="Gainer-Dewar J."/>
            <person name="Goldberg J."/>
            <person name="Griggs A."/>
            <person name="Gujja S."/>
            <person name="Hansen M."/>
            <person name="Howarth C."/>
            <person name="Imamovic A."/>
            <person name="Ireland A."/>
            <person name="Larimer J."/>
            <person name="McCowan C."/>
            <person name="Murphy C."/>
            <person name="Pearson M."/>
            <person name="Poon T.W."/>
            <person name="Priest M."/>
            <person name="Roberts A."/>
            <person name="Saif S."/>
            <person name="Shea T."/>
            <person name="Sisk P."/>
            <person name="Sykes S."/>
            <person name="Wortman J."/>
            <person name="Nusbaum C."/>
            <person name="Birren B."/>
        </authorList>
    </citation>
    <scope>NUCLEOTIDE SEQUENCE [LARGE SCALE GENOMIC DNA]</scope>
    <source>
        <strain evidence="13 14">ACS-093-V-SCH5</strain>
    </source>
</reference>
<dbReference type="HOGENOM" id="CLU_065090_0_0_11"/>
<feature type="binding site" evidence="11">
    <location>
        <position position="191"/>
    </location>
    <ligand>
        <name>alpha-D-mannose 1-phosphate</name>
        <dbReference type="ChEBI" id="CHEBI:58409"/>
    </ligand>
</feature>
<evidence type="ECO:0000256" key="1">
    <source>
        <dbReference type="ARBA" id="ARBA00004496"/>
    </source>
</evidence>
<dbReference type="SFLD" id="SFLDG01140">
    <property type="entry name" value="C2.B:_Phosphomannomutase_and_P"/>
    <property type="match status" value="1"/>
</dbReference>
<dbReference type="Proteomes" id="UP000014417">
    <property type="component" value="Unassembled WGS sequence"/>
</dbReference>
<dbReference type="RefSeq" id="WP_016456479.1">
    <property type="nucleotide sequence ID" value="NZ_KE150269.1"/>
</dbReference>
<dbReference type="Gene3D" id="3.30.1240.20">
    <property type="match status" value="1"/>
</dbReference>
<dbReference type="GO" id="GO:0009298">
    <property type="term" value="P:GDP-mannose biosynthetic process"/>
    <property type="evidence" value="ECO:0007669"/>
    <property type="project" value="UniProtKB-UniPathway"/>
</dbReference>
<dbReference type="PATRIC" id="fig|883161.3.peg.1652"/>
<dbReference type="NCBIfam" id="TIGR01484">
    <property type="entry name" value="HAD-SF-IIB"/>
    <property type="match status" value="1"/>
</dbReference>
<organism evidence="13 14">
    <name type="scientific">Propionimicrobium lymphophilum ACS-093-V-SCH5</name>
    <dbReference type="NCBI Taxonomy" id="883161"/>
    <lineage>
        <taxon>Bacteria</taxon>
        <taxon>Bacillati</taxon>
        <taxon>Actinomycetota</taxon>
        <taxon>Actinomycetes</taxon>
        <taxon>Propionibacteriales</taxon>
        <taxon>Propionibacteriaceae</taxon>
        <taxon>Propionimicrobium</taxon>
    </lineage>
</organism>
<gene>
    <name evidence="13" type="ORF">HMPREF9306_01668</name>
</gene>
<dbReference type="AlphaFoldDB" id="S2WWH3"/>
<evidence type="ECO:0000256" key="6">
    <source>
        <dbReference type="ARBA" id="ARBA00022490"/>
    </source>
</evidence>
<feature type="binding site" evidence="11">
    <location>
        <position position="140"/>
    </location>
    <ligand>
        <name>alpha-D-mannose 1-phosphate</name>
        <dbReference type="ChEBI" id="CHEBI:58409"/>
    </ligand>
</feature>
<dbReference type="InterPro" id="IPR005002">
    <property type="entry name" value="PMM"/>
</dbReference>
<comment type="pathway">
    <text evidence="2">Nucleotide-sugar biosynthesis; GDP-alpha-D-mannose biosynthesis; alpha-D-mannose 1-phosphate from D-fructose 6-phosphate: step 2/2.</text>
</comment>
<comment type="cofactor">
    <cofactor evidence="12">
        <name>Mg(2+)</name>
        <dbReference type="ChEBI" id="CHEBI:18420"/>
    </cofactor>
</comment>
<evidence type="ECO:0000256" key="3">
    <source>
        <dbReference type="ARBA" id="ARBA00009736"/>
    </source>
</evidence>
<comment type="similarity">
    <text evidence="3">Belongs to the eukaryotic PMM family.</text>
</comment>
<name>S2WWH3_9ACTN</name>
<dbReference type="GO" id="GO:0046872">
    <property type="term" value="F:metal ion binding"/>
    <property type="evidence" value="ECO:0007669"/>
    <property type="project" value="UniProtKB-KW"/>
</dbReference>
<evidence type="ECO:0000256" key="12">
    <source>
        <dbReference type="PIRSR" id="PIRSR605002-3"/>
    </source>
</evidence>
<dbReference type="SFLD" id="SFLDS00003">
    <property type="entry name" value="Haloacid_Dehalogenase"/>
    <property type="match status" value="1"/>
</dbReference>
<evidence type="ECO:0000256" key="8">
    <source>
        <dbReference type="ARBA" id="ARBA00022842"/>
    </source>
</evidence>
<evidence type="ECO:0000256" key="5">
    <source>
        <dbReference type="ARBA" id="ARBA00012730"/>
    </source>
</evidence>
<feature type="binding site" evidence="11">
    <location>
        <position position="193"/>
    </location>
    <ligand>
        <name>alpha-D-mannose 1-phosphate</name>
        <dbReference type="ChEBI" id="CHEBI:58409"/>
    </ligand>
</feature>
<keyword evidence="6" id="KW-0963">Cytoplasm</keyword>
<comment type="subunit">
    <text evidence="4">Homodimer.</text>
</comment>
<accession>S2WWH3</accession>
<dbReference type="InterPro" id="IPR036412">
    <property type="entry name" value="HAD-like_sf"/>
</dbReference>
<dbReference type="InterPro" id="IPR043169">
    <property type="entry name" value="PMM_cap"/>
</dbReference>
<dbReference type="SUPFAM" id="SSF56784">
    <property type="entry name" value="HAD-like"/>
    <property type="match status" value="1"/>
</dbReference>
<keyword evidence="8 12" id="KW-0460">Magnesium</keyword>
<comment type="subcellular location">
    <subcellularLocation>
        <location evidence="1">Cytoplasm</location>
    </subcellularLocation>
</comment>
<evidence type="ECO:0000313" key="14">
    <source>
        <dbReference type="Proteomes" id="UP000014417"/>
    </source>
</evidence>
<dbReference type="Pfam" id="PF03332">
    <property type="entry name" value="PMM"/>
    <property type="match status" value="1"/>
</dbReference>
<feature type="binding site" evidence="12">
    <location>
        <position position="224"/>
    </location>
    <ligand>
        <name>Mg(2+)</name>
        <dbReference type="ChEBI" id="CHEBI:18420"/>
        <label>1</label>
    </ligand>
</feature>
<evidence type="ECO:0000256" key="7">
    <source>
        <dbReference type="ARBA" id="ARBA00022723"/>
    </source>
</evidence>
<feature type="binding site" evidence="12">
    <location>
        <position position="236"/>
    </location>
    <ligand>
        <name>Mg(2+)</name>
        <dbReference type="ChEBI" id="CHEBI:18420"/>
        <label>1</label>
    </ligand>
</feature>
<dbReference type="SFLD" id="SFLDG01143">
    <property type="entry name" value="C2.B.3:_Phosphomannomutase_Lik"/>
    <property type="match status" value="1"/>
</dbReference>
<feature type="active site" description="Proton donor/acceptor" evidence="10">
    <location>
        <position position="23"/>
    </location>
</feature>
<keyword evidence="13" id="KW-0378">Hydrolase</keyword>
<evidence type="ECO:0000256" key="2">
    <source>
        <dbReference type="ARBA" id="ARBA00004699"/>
    </source>
</evidence>
<feature type="binding site" evidence="12">
    <location>
        <position position="21"/>
    </location>
    <ligand>
        <name>Mg(2+)</name>
        <dbReference type="ChEBI" id="CHEBI:18420"/>
        <label>1</label>
    </ligand>
</feature>
<dbReference type="EMBL" id="AGZR01000009">
    <property type="protein sequence ID" value="EPD32104.1"/>
    <property type="molecule type" value="Genomic_DNA"/>
</dbReference>
<evidence type="ECO:0000256" key="9">
    <source>
        <dbReference type="ARBA" id="ARBA00023235"/>
    </source>
</evidence>
<keyword evidence="7 12" id="KW-0479">Metal-binding</keyword>
<dbReference type="EC" id="5.4.2.8" evidence="5"/>
<comment type="caution">
    <text evidence="13">The sequence shown here is derived from an EMBL/GenBank/DDBJ whole genome shotgun (WGS) entry which is preliminary data.</text>
</comment>
<feature type="binding site" evidence="12">
    <location>
        <position position="23"/>
    </location>
    <ligand>
        <name>Mg(2+)</name>
        <dbReference type="ChEBI" id="CHEBI:18420"/>
        <label>1</label>
    </ligand>
</feature>
<dbReference type="GO" id="GO:0004615">
    <property type="term" value="F:phosphomannomutase activity"/>
    <property type="evidence" value="ECO:0007669"/>
    <property type="project" value="UniProtKB-EC"/>
</dbReference>